<dbReference type="NCBIfam" id="TIGR01511">
    <property type="entry name" value="ATPase-IB1_Cu"/>
    <property type="match status" value="1"/>
</dbReference>
<protein>
    <recommendedName>
        <fullName evidence="12">Cd(2+)-exporting ATPase</fullName>
        <ecNumber evidence="12">7.2.2.21</ecNumber>
    </recommendedName>
</protein>
<evidence type="ECO:0000256" key="4">
    <source>
        <dbReference type="ARBA" id="ARBA00022539"/>
    </source>
</evidence>
<dbReference type="SFLD" id="SFLDG00002">
    <property type="entry name" value="C1.7:_P-type_atpase_like"/>
    <property type="match status" value="1"/>
</dbReference>
<keyword evidence="14" id="KW-0067">ATP-binding</keyword>
<dbReference type="STRING" id="930146.SAMN05192533_105192"/>
<dbReference type="PRINTS" id="PR00941">
    <property type="entry name" value="CDATPASE"/>
</dbReference>
<dbReference type="PROSITE" id="PS00154">
    <property type="entry name" value="ATPASE_E1_E2"/>
    <property type="match status" value="1"/>
</dbReference>
<dbReference type="PANTHER" id="PTHR48085">
    <property type="entry name" value="CADMIUM/ZINC-TRANSPORTING ATPASE HMA2-RELATED"/>
    <property type="match status" value="1"/>
</dbReference>
<keyword evidence="14" id="KW-1003">Cell membrane</keyword>
<evidence type="ECO:0000259" key="15">
    <source>
        <dbReference type="Pfam" id="PF00122"/>
    </source>
</evidence>
<keyword evidence="3" id="KW-0813">Transport</keyword>
<evidence type="ECO:0000256" key="8">
    <source>
        <dbReference type="ARBA" id="ARBA00022967"/>
    </source>
</evidence>
<dbReference type="AlphaFoldDB" id="A0A1H8AXD0"/>
<dbReference type="GO" id="GO:0005524">
    <property type="term" value="F:ATP binding"/>
    <property type="evidence" value="ECO:0007669"/>
    <property type="project" value="UniProtKB-UniRule"/>
</dbReference>
<feature type="transmembrane region" description="Helical" evidence="14">
    <location>
        <begin position="267"/>
        <end position="291"/>
    </location>
</feature>
<dbReference type="InterPro" id="IPR008250">
    <property type="entry name" value="ATPase_P-typ_transduc_dom_A_sf"/>
</dbReference>
<sequence length="628" mass="67487">MKEPFWKKHSTVIASFIFLLIGWYSGHLDGEGTLTSVLAYAASILIGGYRLFITGLKNLLRFQFDMKTLMTIAVIGAAFIGEWGEGATVVILFAISEALETYSMDKARQSIRSLMDIAPNEALIRKGNQEMLIPVDEVEIGDIMIVKPGQKIALDGMVVKGNSAVNQAAITGESVPLAKAINDEVFAGTLNEEGLLEVKVTKHVDDTTIAKIIHLVEEAQAERAPSQAFVDKFAKYYTPLIMLIALGVAVVPPLFGADWNTWIYQGLAVLVVGCPCALVVSTPVSIVTAIGNAAKNGVLIKGGIYLEEMGSIKAIAFDKTGTLTKGVPVVTDYLPQNGATDELFKMIAALENGSQHPLASAIMKKAEEKNLDYQKVEISDFTSITGKGIKGKIQGETYYVGSPNLFEEILPNGITPYVKEKIETLQNQGKTVMVAGTSKGIMALVAVADEVRENSQKVIESLHSLGIEKTIMLTGDNSRTAHAIGKQVGVTDIKAELLPHDKLNYIKDLRKEFDRVSMIGDGVNDAPALAASTVGVAMGGAGTDTALETADIALMADDLGKLPFTVKLSRKALAIIKQNIAFSIGIKLIALLLVIPGWLTLWIAIFADMGATLLVTLNSLRLLRVKDK</sequence>
<comment type="subcellular location">
    <subcellularLocation>
        <location evidence="1">Cell membrane</location>
        <topology evidence="1">Multi-pass membrane protein</topology>
    </subcellularLocation>
</comment>
<dbReference type="NCBIfam" id="TIGR01512">
    <property type="entry name" value="ATPase-IB2_Cd"/>
    <property type="match status" value="1"/>
</dbReference>
<evidence type="ECO:0000256" key="11">
    <source>
        <dbReference type="ARBA" id="ARBA00023136"/>
    </source>
</evidence>
<keyword evidence="17" id="KW-1185">Reference proteome</keyword>
<dbReference type="PANTHER" id="PTHR48085:SF5">
    <property type="entry name" value="CADMIUM_ZINC-TRANSPORTING ATPASE HMA4-RELATED"/>
    <property type="match status" value="1"/>
</dbReference>
<keyword evidence="11 14" id="KW-0472">Membrane</keyword>
<dbReference type="EMBL" id="FOBW01000005">
    <property type="protein sequence ID" value="SEM75213.1"/>
    <property type="molecule type" value="Genomic_DNA"/>
</dbReference>
<keyword evidence="8" id="KW-1278">Translocase</keyword>
<evidence type="ECO:0000313" key="17">
    <source>
        <dbReference type="Proteomes" id="UP000198553"/>
    </source>
</evidence>
<dbReference type="InterPro" id="IPR059000">
    <property type="entry name" value="ATPase_P-type_domA"/>
</dbReference>
<dbReference type="InterPro" id="IPR023214">
    <property type="entry name" value="HAD_sf"/>
</dbReference>
<dbReference type="GO" id="GO:0016887">
    <property type="term" value="F:ATP hydrolysis activity"/>
    <property type="evidence" value="ECO:0007669"/>
    <property type="project" value="InterPro"/>
</dbReference>
<feature type="transmembrane region" description="Helical" evidence="14">
    <location>
        <begin position="34"/>
        <end position="52"/>
    </location>
</feature>
<dbReference type="Gene3D" id="3.40.50.1000">
    <property type="entry name" value="HAD superfamily/HAD-like"/>
    <property type="match status" value="1"/>
</dbReference>
<dbReference type="Gene3D" id="2.70.150.10">
    <property type="entry name" value="Calcium-transporting ATPase, cytoplasmic transduction domain A"/>
    <property type="match status" value="1"/>
</dbReference>
<dbReference type="InterPro" id="IPR023299">
    <property type="entry name" value="ATPase_P-typ_cyto_dom_N"/>
</dbReference>
<dbReference type="Proteomes" id="UP000198553">
    <property type="component" value="Unassembled WGS sequence"/>
</dbReference>
<evidence type="ECO:0000256" key="7">
    <source>
        <dbReference type="ARBA" id="ARBA00022723"/>
    </source>
</evidence>
<evidence type="ECO:0000313" key="16">
    <source>
        <dbReference type="EMBL" id="SEM75213.1"/>
    </source>
</evidence>
<dbReference type="SUPFAM" id="SSF81665">
    <property type="entry name" value="Calcium ATPase, transmembrane domain M"/>
    <property type="match status" value="1"/>
</dbReference>
<dbReference type="InterPro" id="IPR027256">
    <property type="entry name" value="P-typ_ATPase_IB"/>
</dbReference>
<dbReference type="InterPro" id="IPR018303">
    <property type="entry name" value="ATPase_P-typ_P_site"/>
</dbReference>
<evidence type="ECO:0000256" key="5">
    <source>
        <dbReference type="ARBA" id="ARBA00022553"/>
    </source>
</evidence>
<evidence type="ECO:0000256" key="12">
    <source>
        <dbReference type="ARBA" id="ARBA00039103"/>
    </source>
</evidence>
<dbReference type="EC" id="7.2.2.21" evidence="12"/>
<dbReference type="GO" id="GO:0008551">
    <property type="term" value="F:P-type cadmium transporter activity"/>
    <property type="evidence" value="ECO:0007669"/>
    <property type="project" value="UniProtKB-EC"/>
</dbReference>
<feature type="transmembrane region" description="Helical" evidence="14">
    <location>
        <begin position="579"/>
        <end position="595"/>
    </location>
</feature>
<keyword evidence="7 14" id="KW-0479">Metal-binding</keyword>
<evidence type="ECO:0000256" key="14">
    <source>
        <dbReference type="RuleBase" id="RU362081"/>
    </source>
</evidence>
<dbReference type="Gene3D" id="3.40.1110.10">
    <property type="entry name" value="Calcium-transporting ATPase, cytoplasmic domain N"/>
    <property type="match status" value="1"/>
</dbReference>
<dbReference type="SUPFAM" id="SSF56784">
    <property type="entry name" value="HAD-like"/>
    <property type="match status" value="1"/>
</dbReference>
<evidence type="ECO:0000256" key="9">
    <source>
        <dbReference type="ARBA" id="ARBA00022989"/>
    </source>
</evidence>
<feature type="transmembrane region" description="Helical" evidence="14">
    <location>
        <begin position="236"/>
        <end position="255"/>
    </location>
</feature>
<keyword evidence="10" id="KW-0406">Ion transport</keyword>
<dbReference type="SFLD" id="SFLDF00027">
    <property type="entry name" value="p-type_atpase"/>
    <property type="match status" value="1"/>
</dbReference>
<evidence type="ECO:0000256" key="13">
    <source>
        <dbReference type="ARBA" id="ARBA00049338"/>
    </source>
</evidence>
<dbReference type="NCBIfam" id="TIGR01525">
    <property type="entry name" value="ATPase-IB_hvy"/>
    <property type="match status" value="1"/>
</dbReference>
<keyword evidence="14" id="KW-0547">Nucleotide-binding</keyword>
<dbReference type="PRINTS" id="PR00119">
    <property type="entry name" value="CATATPASE"/>
</dbReference>
<evidence type="ECO:0000256" key="2">
    <source>
        <dbReference type="ARBA" id="ARBA00006024"/>
    </source>
</evidence>
<evidence type="ECO:0000256" key="6">
    <source>
        <dbReference type="ARBA" id="ARBA00022692"/>
    </source>
</evidence>
<dbReference type="NCBIfam" id="TIGR01494">
    <property type="entry name" value="ATPase_P-type"/>
    <property type="match status" value="1"/>
</dbReference>
<dbReference type="InterPro" id="IPR051014">
    <property type="entry name" value="Cation_Transport_ATPase_IB"/>
</dbReference>
<evidence type="ECO:0000256" key="10">
    <source>
        <dbReference type="ARBA" id="ARBA00023065"/>
    </source>
</evidence>
<gene>
    <name evidence="16" type="ORF">SAMN05192533_105192</name>
</gene>
<reference evidence="17" key="1">
    <citation type="submission" date="2016-10" db="EMBL/GenBank/DDBJ databases">
        <authorList>
            <person name="Varghese N."/>
            <person name="Submissions S."/>
        </authorList>
    </citation>
    <scope>NUCLEOTIDE SEQUENCE [LARGE SCALE GENOMIC DNA]</scope>
    <source>
        <strain evidence="17">B48,IBRC-M 10115,DSM 25386,CECT 8001</strain>
    </source>
</reference>
<keyword evidence="6 14" id="KW-0812">Transmembrane</keyword>
<keyword evidence="5" id="KW-0597">Phosphoprotein</keyword>
<dbReference type="GO" id="GO:0005886">
    <property type="term" value="C:plasma membrane"/>
    <property type="evidence" value="ECO:0007669"/>
    <property type="project" value="UniProtKB-SubCell"/>
</dbReference>
<keyword evidence="9 14" id="KW-1133">Transmembrane helix</keyword>
<dbReference type="FunFam" id="2.70.150.10:FF:000002">
    <property type="entry name" value="Copper-transporting ATPase 1, putative"/>
    <property type="match status" value="1"/>
</dbReference>
<accession>A0A1H8AXD0</accession>
<organism evidence="16 17">
    <name type="scientific">Mesobacillus persicus</name>
    <dbReference type="NCBI Taxonomy" id="930146"/>
    <lineage>
        <taxon>Bacteria</taxon>
        <taxon>Bacillati</taxon>
        <taxon>Bacillota</taxon>
        <taxon>Bacilli</taxon>
        <taxon>Bacillales</taxon>
        <taxon>Bacillaceae</taxon>
        <taxon>Mesobacillus</taxon>
    </lineage>
</organism>
<dbReference type="InterPro" id="IPR044492">
    <property type="entry name" value="P_typ_ATPase_HD_dom"/>
</dbReference>
<dbReference type="CDD" id="cd07545">
    <property type="entry name" value="P-type_ATPase_Cd-like"/>
    <property type="match status" value="1"/>
</dbReference>
<dbReference type="GO" id="GO:0046872">
    <property type="term" value="F:metal ion binding"/>
    <property type="evidence" value="ECO:0007669"/>
    <property type="project" value="UniProtKB-KW"/>
</dbReference>
<comment type="similarity">
    <text evidence="2 14">Belongs to the cation transport ATPase (P-type) (TC 3.A.3) family. Type IB subfamily.</text>
</comment>
<feature type="transmembrane region" description="Helical" evidence="14">
    <location>
        <begin position="12"/>
        <end position="28"/>
    </location>
</feature>
<proteinExistence type="inferred from homology"/>
<dbReference type="InterPro" id="IPR036412">
    <property type="entry name" value="HAD-like_sf"/>
</dbReference>
<dbReference type="SFLD" id="SFLDS00003">
    <property type="entry name" value="Haloacid_Dehalogenase"/>
    <property type="match status" value="1"/>
</dbReference>
<dbReference type="InterPro" id="IPR001757">
    <property type="entry name" value="P_typ_ATPase"/>
</dbReference>
<feature type="domain" description="P-type ATPase A" evidence="15">
    <location>
        <begin position="118"/>
        <end position="217"/>
    </location>
</feature>
<evidence type="ECO:0000256" key="3">
    <source>
        <dbReference type="ARBA" id="ARBA00022448"/>
    </source>
</evidence>
<comment type="catalytic activity">
    <reaction evidence="13">
        <text>Cd(2+)(in) + ATP + H2O = Cd(2+)(out) + ADP + phosphate + H(+)</text>
        <dbReference type="Rhea" id="RHEA:12132"/>
        <dbReference type="ChEBI" id="CHEBI:15377"/>
        <dbReference type="ChEBI" id="CHEBI:15378"/>
        <dbReference type="ChEBI" id="CHEBI:30616"/>
        <dbReference type="ChEBI" id="CHEBI:43474"/>
        <dbReference type="ChEBI" id="CHEBI:48775"/>
        <dbReference type="ChEBI" id="CHEBI:456216"/>
        <dbReference type="EC" id="7.2.2.21"/>
    </reaction>
</comment>
<evidence type="ECO:0000256" key="1">
    <source>
        <dbReference type="ARBA" id="ARBA00004651"/>
    </source>
</evidence>
<dbReference type="SUPFAM" id="SSF81653">
    <property type="entry name" value="Calcium ATPase, transduction domain A"/>
    <property type="match status" value="1"/>
</dbReference>
<name>A0A1H8AXD0_9BACI</name>
<keyword evidence="4" id="KW-0104">Cadmium</keyword>
<dbReference type="InterPro" id="IPR023298">
    <property type="entry name" value="ATPase_P-typ_TM_dom_sf"/>
</dbReference>
<dbReference type="Pfam" id="PF00702">
    <property type="entry name" value="Hydrolase"/>
    <property type="match status" value="1"/>
</dbReference>
<dbReference type="Pfam" id="PF00122">
    <property type="entry name" value="E1-E2_ATPase"/>
    <property type="match status" value="1"/>
</dbReference>